<evidence type="ECO:0000313" key="9">
    <source>
        <dbReference type="EMBL" id="KAJ1526829.1"/>
    </source>
</evidence>
<feature type="compositionally biased region" description="Pro residues" evidence="5">
    <location>
        <begin position="367"/>
        <end position="378"/>
    </location>
</feature>
<dbReference type="PANTHER" id="PTHR11071:SF577">
    <property type="entry name" value="PEPTIDYL-PROLYL CIS-TRANS ISOMERASE"/>
    <property type="match status" value="1"/>
</dbReference>
<dbReference type="GO" id="GO:0003755">
    <property type="term" value="F:peptidyl-prolyl cis-trans isomerase activity"/>
    <property type="evidence" value="ECO:0007669"/>
    <property type="project" value="InterPro"/>
</dbReference>
<feature type="domain" description="RING-type" evidence="7">
    <location>
        <begin position="19"/>
        <end position="70"/>
    </location>
</feature>
<evidence type="ECO:0000256" key="4">
    <source>
        <dbReference type="PROSITE-ProRule" id="PRU00024"/>
    </source>
</evidence>
<keyword evidence="2 4" id="KW-0863">Zinc-finger</keyword>
<dbReference type="SUPFAM" id="SSF57850">
    <property type="entry name" value="RING/U-box"/>
    <property type="match status" value="1"/>
</dbReference>
<dbReference type="Gene3D" id="2.40.100.10">
    <property type="entry name" value="Cyclophilin-like"/>
    <property type="match status" value="1"/>
</dbReference>
<feature type="region of interest" description="Disordered" evidence="5">
    <location>
        <begin position="367"/>
        <end position="386"/>
    </location>
</feature>
<proteinExistence type="predicted"/>
<dbReference type="GO" id="GO:0016018">
    <property type="term" value="F:cyclosporin A binding"/>
    <property type="evidence" value="ECO:0007669"/>
    <property type="project" value="TreeGrafter"/>
</dbReference>
<dbReference type="InterPro" id="IPR029000">
    <property type="entry name" value="Cyclophilin-like_dom_sf"/>
</dbReference>
<evidence type="ECO:0000256" key="2">
    <source>
        <dbReference type="ARBA" id="ARBA00022771"/>
    </source>
</evidence>
<protein>
    <submittedName>
        <fullName evidence="9">Uncharacterized protein</fullName>
    </submittedName>
</protein>
<accession>A0AAV7XL01</accession>
<dbReference type="PROSITE" id="PS50089">
    <property type="entry name" value="ZF_RING_2"/>
    <property type="match status" value="1"/>
</dbReference>
<dbReference type="InterPro" id="IPR013083">
    <property type="entry name" value="Znf_RING/FYVE/PHD"/>
</dbReference>
<dbReference type="AlphaFoldDB" id="A0AAV7XL01"/>
<dbReference type="Pfam" id="PF00643">
    <property type="entry name" value="zf-B_box"/>
    <property type="match status" value="1"/>
</dbReference>
<comment type="caution">
    <text evidence="9">The sequence shown here is derived from an EMBL/GenBank/DDBJ whole genome shotgun (WGS) entry which is preliminary data.</text>
</comment>
<dbReference type="SUPFAM" id="SSF57845">
    <property type="entry name" value="B-box zinc-binding domain"/>
    <property type="match status" value="1"/>
</dbReference>
<dbReference type="GO" id="GO:0008270">
    <property type="term" value="F:zinc ion binding"/>
    <property type="evidence" value="ECO:0007669"/>
    <property type="project" value="UniProtKB-KW"/>
</dbReference>
<dbReference type="InterPro" id="IPR017907">
    <property type="entry name" value="Znf_RING_CS"/>
</dbReference>
<dbReference type="GO" id="GO:0006457">
    <property type="term" value="P:protein folding"/>
    <property type="evidence" value="ECO:0007669"/>
    <property type="project" value="TreeGrafter"/>
</dbReference>
<dbReference type="PROSITE" id="PS50119">
    <property type="entry name" value="ZF_BBOX"/>
    <property type="match status" value="1"/>
</dbReference>
<evidence type="ECO:0000313" key="10">
    <source>
        <dbReference type="Proteomes" id="UP001075354"/>
    </source>
</evidence>
<dbReference type="Gene3D" id="3.30.40.10">
    <property type="entry name" value="Zinc/RING finger domain, C3HC4 (zinc finger)"/>
    <property type="match status" value="1"/>
</dbReference>
<dbReference type="Pfam" id="PF00160">
    <property type="entry name" value="Pro_isomerase"/>
    <property type="match status" value="1"/>
</dbReference>
<evidence type="ECO:0000259" key="8">
    <source>
        <dbReference type="PROSITE" id="PS50119"/>
    </source>
</evidence>
<dbReference type="PROSITE" id="PS00518">
    <property type="entry name" value="ZF_RING_1"/>
    <property type="match status" value="1"/>
</dbReference>
<keyword evidence="1" id="KW-0479">Metal-binding</keyword>
<evidence type="ECO:0000259" key="6">
    <source>
        <dbReference type="PROSITE" id="PS50072"/>
    </source>
</evidence>
<evidence type="ECO:0000259" key="7">
    <source>
        <dbReference type="PROSITE" id="PS50089"/>
    </source>
</evidence>
<dbReference type="InterPro" id="IPR001841">
    <property type="entry name" value="Znf_RING"/>
</dbReference>
<evidence type="ECO:0000256" key="3">
    <source>
        <dbReference type="ARBA" id="ARBA00022833"/>
    </source>
</evidence>
<evidence type="ECO:0000256" key="1">
    <source>
        <dbReference type="ARBA" id="ARBA00022723"/>
    </source>
</evidence>
<dbReference type="EMBL" id="JAPTSV010000006">
    <property type="protein sequence ID" value="KAJ1526829.1"/>
    <property type="molecule type" value="Genomic_DNA"/>
</dbReference>
<name>A0AAV7XL01_9NEOP</name>
<dbReference type="InterPro" id="IPR000315">
    <property type="entry name" value="Znf_B-box"/>
</dbReference>
<keyword evidence="10" id="KW-1185">Reference proteome</keyword>
<feature type="domain" description="B box-type" evidence="8">
    <location>
        <begin position="122"/>
        <end position="165"/>
    </location>
</feature>
<dbReference type="PROSITE" id="PS50072">
    <property type="entry name" value="CSA_PPIASE_2"/>
    <property type="match status" value="1"/>
</dbReference>
<dbReference type="SUPFAM" id="SSF50891">
    <property type="entry name" value="Cyclophilin-like"/>
    <property type="match status" value="1"/>
</dbReference>
<dbReference type="GO" id="GO:0005737">
    <property type="term" value="C:cytoplasm"/>
    <property type="evidence" value="ECO:0007669"/>
    <property type="project" value="TreeGrafter"/>
</dbReference>
<gene>
    <name evidence="9" type="ORF">ONE63_008396</name>
</gene>
<dbReference type="Gene3D" id="3.30.160.60">
    <property type="entry name" value="Classic Zinc Finger"/>
    <property type="match status" value="1"/>
</dbReference>
<dbReference type="Proteomes" id="UP001075354">
    <property type="component" value="Chromosome 6"/>
</dbReference>
<evidence type="ECO:0000256" key="5">
    <source>
        <dbReference type="SAM" id="MobiDB-lite"/>
    </source>
</evidence>
<keyword evidence="3" id="KW-0862">Zinc</keyword>
<reference evidence="9" key="1">
    <citation type="submission" date="2022-12" db="EMBL/GenBank/DDBJ databases">
        <title>Chromosome-level genome assembly of the bean flower thrips Megalurothrips usitatus.</title>
        <authorList>
            <person name="Ma L."/>
            <person name="Liu Q."/>
            <person name="Li H."/>
            <person name="Cai W."/>
        </authorList>
    </citation>
    <scope>NUCLEOTIDE SEQUENCE</scope>
    <source>
        <strain evidence="9">Cailab_2022a</strain>
    </source>
</reference>
<feature type="domain" description="PPIase cyclophilin-type" evidence="6">
    <location>
        <begin position="492"/>
        <end position="650"/>
    </location>
</feature>
<sequence length="651" mass="72651">MTEYSMEQHLSEIEELICCGHCKRPFNDTTHLPKDLACKHTFCLECIQTGLGKSAKGSTMRLGELYCELCWKLTELTEKGPQALETNSSRLGLVTLYLKLKGENSLTNGNSLDASASSHEATQHERCPAHGSPLGLWCVNCEKSLCIECQRSAHADIRLHQIWSLEQAKDQMKKEAFAELSFMTNMDENVRQLARRQRHFLIMIRDACNALMREVQSSLDGDWNVDPTADIREALSRIQLALCEAQNPKEVQEIFSLLLIKKQTLQAKCREMIIQCQLNDLIGHSEVVFNFDTLRQSVASILASESDIKPPSLNQPLHDPVLFLTNYCMSQLFSRLHQHQRASGEGALIHNMQRQLVMSPPNITLDPTPPAMPEPSPPLSLQDSPESFGEITDASAPQVEYPLHQPIISVPLEIQTDTEISRPPTPVDVFTLATSSHTTSNDFTPPTHAAQVTQVQSPPIEDGELETSAPIIHPPARPVPIRSPANVCPRYYFNININGAAKGQIIIETRPDVAPKMCRNFDRLTTADRRASYKGCSFFQCWKNESVITGDYEFNTGRGGKSIYEDGYFQPDETRLPGLRGAVGMRRQQKKHDYFGAVGSQFRIILQDTQAFTGIFGQVVSGIEIVDLIASHGDQTGKPVKPIMITRCGKL</sequence>
<dbReference type="PANTHER" id="PTHR11071">
    <property type="entry name" value="PEPTIDYL-PROLYL CIS-TRANS ISOMERASE"/>
    <property type="match status" value="1"/>
</dbReference>
<organism evidence="9 10">
    <name type="scientific">Megalurothrips usitatus</name>
    <name type="common">bean blossom thrips</name>
    <dbReference type="NCBI Taxonomy" id="439358"/>
    <lineage>
        <taxon>Eukaryota</taxon>
        <taxon>Metazoa</taxon>
        <taxon>Ecdysozoa</taxon>
        <taxon>Arthropoda</taxon>
        <taxon>Hexapoda</taxon>
        <taxon>Insecta</taxon>
        <taxon>Pterygota</taxon>
        <taxon>Neoptera</taxon>
        <taxon>Paraneoptera</taxon>
        <taxon>Thysanoptera</taxon>
        <taxon>Terebrantia</taxon>
        <taxon>Thripoidea</taxon>
        <taxon>Thripidae</taxon>
        <taxon>Megalurothrips</taxon>
    </lineage>
</organism>
<dbReference type="InterPro" id="IPR002130">
    <property type="entry name" value="Cyclophilin-type_PPIase_dom"/>
</dbReference>